<gene>
    <name evidence="1" type="ORF">AAQM_1315</name>
</gene>
<dbReference type="Proteomes" id="UP000502065">
    <property type="component" value="Chromosome"/>
</dbReference>
<evidence type="ECO:0000313" key="1">
    <source>
        <dbReference type="EMBL" id="QKE26064.1"/>
    </source>
</evidence>
<dbReference type="KEGG" id="aaqi:AAQM_1315"/>
<sequence length="118" mass="14235">MKRYFKILFVFLITINLYSKEKEIIFNNPKLSEVFANEYYISISDRLSAWRPVGKNLKAIVSVMIYNNGNFDYEIIKESESKEFNDILKKFLEEQKKIRYPIYKNRNVKINVDFKSEK</sequence>
<name>A0AAE7E1F4_9BACT</name>
<dbReference type="EMBL" id="CP030944">
    <property type="protein sequence ID" value="QKE26064.1"/>
    <property type="molecule type" value="Genomic_DNA"/>
</dbReference>
<accession>A0AAE7E1F4</accession>
<dbReference type="Pfam" id="PF13103">
    <property type="entry name" value="TonB_2"/>
    <property type="match status" value="1"/>
</dbReference>
<proteinExistence type="predicted"/>
<evidence type="ECO:0008006" key="3">
    <source>
        <dbReference type="Google" id="ProtNLM"/>
    </source>
</evidence>
<protein>
    <recommendedName>
        <fullName evidence="3">TonB C-terminal domain-containing protein</fullName>
    </recommendedName>
</protein>
<evidence type="ECO:0000313" key="2">
    <source>
        <dbReference type="Proteomes" id="UP000502065"/>
    </source>
</evidence>
<dbReference type="AlphaFoldDB" id="A0AAE7E1F4"/>
<reference evidence="1 2" key="1">
    <citation type="submission" date="2018-07" db="EMBL/GenBank/DDBJ databases">
        <title>Identification of phenol metabolism pathways in Arcobacter.</title>
        <authorList>
            <person name="Miller W.G."/>
            <person name="Yee E."/>
            <person name="Bono J.L."/>
        </authorList>
    </citation>
    <scope>NUCLEOTIDE SEQUENCE [LARGE SCALE GENOMIC DNA]</scope>
    <source>
        <strain evidence="1 2">W63</strain>
    </source>
</reference>
<keyword evidence="2" id="KW-1185">Reference proteome</keyword>
<dbReference type="RefSeq" id="WP_171920685.1">
    <property type="nucleotide sequence ID" value="NZ_CBCSAE010000004.1"/>
</dbReference>
<organism evidence="1 2">
    <name type="scientific">Arcobacter aquimarinus</name>
    <dbReference type="NCBI Taxonomy" id="1315211"/>
    <lineage>
        <taxon>Bacteria</taxon>
        <taxon>Pseudomonadati</taxon>
        <taxon>Campylobacterota</taxon>
        <taxon>Epsilonproteobacteria</taxon>
        <taxon>Campylobacterales</taxon>
        <taxon>Arcobacteraceae</taxon>
        <taxon>Arcobacter</taxon>
    </lineage>
</organism>